<dbReference type="InterPro" id="IPR017938">
    <property type="entry name" value="Riboflavin_synthase-like_b-brl"/>
</dbReference>
<keyword evidence="4" id="KW-0560">Oxidoreductase</keyword>
<dbReference type="PRINTS" id="PR00406">
    <property type="entry name" value="CYTB5RDTASE"/>
</dbReference>
<evidence type="ECO:0000256" key="1">
    <source>
        <dbReference type="ARBA" id="ARBA00006105"/>
    </source>
</evidence>
<dbReference type="WBParaSite" id="ASIM_0001124301-mRNA-1">
    <property type="protein sequence ID" value="ASIM_0001124301-mRNA-1"/>
    <property type="gene ID" value="ASIM_0001124301"/>
</dbReference>
<keyword evidence="2" id="KW-0349">Heme</keyword>
<evidence type="ECO:0000256" key="5">
    <source>
        <dbReference type="ARBA" id="ARBA00023004"/>
    </source>
</evidence>
<dbReference type="Gene3D" id="3.10.120.10">
    <property type="entry name" value="Cytochrome b5-like heme/steroid binding domain"/>
    <property type="match status" value="1"/>
</dbReference>
<dbReference type="PROSITE" id="PS51384">
    <property type="entry name" value="FAD_FR"/>
    <property type="match status" value="1"/>
</dbReference>
<dbReference type="GO" id="GO:0005783">
    <property type="term" value="C:endoplasmic reticulum"/>
    <property type="evidence" value="ECO:0007669"/>
    <property type="project" value="TreeGrafter"/>
</dbReference>
<dbReference type="PANTHER" id="PTHR46237">
    <property type="entry name" value="CYTOCHROME B5 REDUCTASE 4 FAMILY MEMBER"/>
    <property type="match status" value="1"/>
</dbReference>
<evidence type="ECO:0000256" key="2">
    <source>
        <dbReference type="ARBA" id="ARBA00022617"/>
    </source>
</evidence>
<sequence length="553" mass="62366">LSSDSNCMPNNATVTQDITQKGLLSGNMSLVVPQSSKVPSSGRTKAGRLKVALQPGRGIMDWVKLTSGRNIASKQMQFVDEVELSKHNTVDNCWIVLENKVYDVTEYLTFHPGGVNELMRAAGCDGTILFNKYHAWINHETMLKACFVGYFKGNIDKLPTPKDEWVPDCFSRILGTTDGKIVLNCDEWMKLKKENVCVDVCGNALRVLIKPLGCTPPISLAWNGIPKLLMCDTFIVSVESGVIEIKFDHSREMSIFSSLDLVTIKKRPGLLFRVCTISQIRKITHNTNLYELDLPLSTYLSLPVGHHVYLRIDKKVVAFTRPYTPILVDANRRKISFLIKLYEDGKFTYALRRLQIGDQLEISDPVGDIDFLSACSTELCCICAGTGITPMIRLLNARKNDSNRHVFISSLLRLKWLALGCNDKDRLEQEFYKYCGLEPARDHVSLFHYEEEDHDVNILMLSKFIEKQKSLILKECREDGASVEHRYRVLVCGPPEFMATVESYNEQIDLYCAVVCCGEGKQKRDLKGATALKNIEDGVPFTHKVLRSLCVYG</sequence>
<dbReference type="FunFam" id="3.10.120.10:FF:000001">
    <property type="entry name" value="Cytochrome b5 reductase 4"/>
    <property type="match status" value="1"/>
</dbReference>
<dbReference type="InterPro" id="IPR017927">
    <property type="entry name" value="FAD-bd_FR_type"/>
</dbReference>
<dbReference type="Gene3D" id="2.40.30.10">
    <property type="entry name" value="Translation factors"/>
    <property type="match status" value="1"/>
</dbReference>
<dbReference type="Pfam" id="PF00173">
    <property type="entry name" value="Cyt-b5"/>
    <property type="match status" value="1"/>
</dbReference>
<dbReference type="InterPro" id="IPR039261">
    <property type="entry name" value="FNR_nucleotide-bd"/>
</dbReference>
<keyword evidence="3" id="KW-0479">Metal-binding</keyword>
<feature type="domain" description="Cytochrome b5 heme-binding" evidence="6">
    <location>
        <begin position="76"/>
        <end position="156"/>
    </location>
</feature>
<dbReference type="InterPro" id="IPR001199">
    <property type="entry name" value="Cyt_B5-like_heme/steroid-bd"/>
</dbReference>
<dbReference type="GO" id="GO:0004128">
    <property type="term" value="F:cytochrome-b5 reductase activity, acting on NAD(P)H"/>
    <property type="evidence" value="ECO:0007669"/>
    <property type="project" value="TreeGrafter"/>
</dbReference>
<evidence type="ECO:0000259" key="6">
    <source>
        <dbReference type="PROSITE" id="PS50255"/>
    </source>
</evidence>
<proteinExistence type="inferred from homology"/>
<dbReference type="PROSITE" id="PS50255">
    <property type="entry name" value="CYTOCHROME_B5_2"/>
    <property type="match status" value="1"/>
</dbReference>
<feature type="domain" description="FAD-binding FR-type" evidence="7">
    <location>
        <begin position="270"/>
        <end position="372"/>
    </location>
</feature>
<dbReference type="SMART" id="SM01117">
    <property type="entry name" value="Cyt-b5"/>
    <property type="match status" value="1"/>
</dbReference>
<name>A0A0M3JT98_ANISI</name>
<evidence type="ECO:0000256" key="4">
    <source>
        <dbReference type="ARBA" id="ARBA00023002"/>
    </source>
</evidence>
<dbReference type="SUPFAM" id="SSF63380">
    <property type="entry name" value="Riboflavin synthase domain-like"/>
    <property type="match status" value="1"/>
</dbReference>
<dbReference type="CDD" id="cd06183">
    <property type="entry name" value="cyt_b5_reduct_like"/>
    <property type="match status" value="1"/>
</dbReference>
<comment type="similarity">
    <text evidence="1">Belongs to the flavoprotein pyridine nucleotide cytochrome reductase family.</text>
</comment>
<dbReference type="PANTHER" id="PTHR46237:SF1">
    <property type="entry name" value="CYTOCHROME B5 REDUCTASE 4"/>
    <property type="match status" value="1"/>
</dbReference>
<evidence type="ECO:0000313" key="8">
    <source>
        <dbReference type="WBParaSite" id="ASIM_0001124301-mRNA-1"/>
    </source>
</evidence>
<dbReference type="InterPro" id="IPR008333">
    <property type="entry name" value="Cbr1-like_FAD-bd_dom"/>
</dbReference>
<dbReference type="InterPro" id="IPR036400">
    <property type="entry name" value="Cyt_B5-like_heme/steroid_sf"/>
</dbReference>
<keyword evidence="5" id="KW-0408">Iron</keyword>
<dbReference type="InterPro" id="IPR001433">
    <property type="entry name" value="OxRdtase_FAD/NAD-bd"/>
</dbReference>
<dbReference type="SUPFAM" id="SSF52343">
    <property type="entry name" value="Ferredoxin reductase-like, C-terminal NADP-linked domain"/>
    <property type="match status" value="1"/>
</dbReference>
<dbReference type="Gene3D" id="3.40.50.80">
    <property type="entry name" value="Nucleotide-binding domain of ferredoxin-NADP reductase (FNR) module"/>
    <property type="match status" value="1"/>
</dbReference>
<protein>
    <submittedName>
        <fullName evidence="8">Cytochrome-b5 reductase</fullName>
    </submittedName>
</protein>
<reference evidence="8" key="1">
    <citation type="submission" date="2017-02" db="UniProtKB">
        <authorList>
            <consortium name="WormBaseParasite"/>
        </authorList>
    </citation>
    <scope>IDENTIFICATION</scope>
</reference>
<dbReference type="SUPFAM" id="SSF55856">
    <property type="entry name" value="Cytochrome b5-like heme/steroid binding domain"/>
    <property type="match status" value="1"/>
</dbReference>
<organism evidence="8">
    <name type="scientific">Anisakis simplex</name>
    <name type="common">Herring worm</name>
    <dbReference type="NCBI Taxonomy" id="6269"/>
    <lineage>
        <taxon>Eukaryota</taxon>
        <taxon>Metazoa</taxon>
        <taxon>Ecdysozoa</taxon>
        <taxon>Nematoda</taxon>
        <taxon>Chromadorea</taxon>
        <taxon>Rhabditida</taxon>
        <taxon>Spirurina</taxon>
        <taxon>Ascaridomorpha</taxon>
        <taxon>Ascaridoidea</taxon>
        <taxon>Anisakidae</taxon>
        <taxon>Anisakis</taxon>
        <taxon>Anisakis simplex complex</taxon>
    </lineage>
</organism>
<accession>A0A0M3JT98</accession>
<dbReference type="GO" id="GO:0046872">
    <property type="term" value="F:metal ion binding"/>
    <property type="evidence" value="ECO:0007669"/>
    <property type="project" value="UniProtKB-KW"/>
</dbReference>
<dbReference type="InterPro" id="IPR051872">
    <property type="entry name" value="Cytochrome_b5/Flavoprotein_Rdt"/>
</dbReference>
<dbReference type="AlphaFoldDB" id="A0A0M3JT98"/>
<dbReference type="Pfam" id="PF00175">
    <property type="entry name" value="NAD_binding_1"/>
    <property type="match status" value="1"/>
</dbReference>
<dbReference type="GO" id="GO:0020037">
    <property type="term" value="F:heme binding"/>
    <property type="evidence" value="ECO:0007669"/>
    <property type="project" value="InterPro"/>
</dbReference>
<evidence type="ECO:0000256" key="3">
    <source>
        <dbReference type="ARBA" id="ARBA00022723"/>
    </source>
</evidence>
<evidence type="ECO:0000259" key="7">
    <source>
        <dbReference type="PROSITE" id="PS51384"/>
    </source>
</evidence>
<dbReference type="PROSITE" id="PS00191">
    <property type="entry name" value="CYTOCHROME_B5_1"/>
    <property type="match status" value="1"/>
</dbReference>
<dbReference type="Pfam" id="PF00970">
    <property type="entry name" value="FAD_binding_6"/>
    <property type="match status" value="1"/>
</dbReference>
<dbReference type="GO" id="GO:0006801">
    <property type="term" value="P:superoxide metabolic process"/>
    <property type="evidence" value="ECO:0007669"/>
    <property type="project" value="TreeGrafter"/>
</dbReference>
<dbReference type="InterPro" id="IPR018506">
    <property type="entry name" value="Cyt_B5_heme-BS"/>
</dbReference>